<dbReference type="PROSITE" id="PS50112">
    <property type="entry name" value="PAS"/>
    <property type="match status" value="1"/>
</dbReference>
<dbReference type="RefSeq" id="WP_244349688.1">
    <property type="nucleotide sequence ID" value="NZ_JAFIRA010000010.1"/>
</dbReference>
<dbReference type="InterPro" id="IPR029016">
    <property type="entry name" value="GAF-like_dom_sf"/>
</dbReference>
<dbReference type="SUPFAM" id="SSF47384">
    <property type="entry name" value="Homodimeric domain of signal transducing histidine kinase"/>
    <property type="match status" value="1"/>
</dbReference>
<evidence type="ECO:0000259" key="7">
    <source>
        <dbReference type="PROSITE" id="PS50109"/>
    </source>
</evidence>
<dbReference type="Gene3D" id="3.30.565.10">
    <property type="entry name" value="Histidine kinase-like ATPase, C-terminal domain"/>
    <property type="match status" value="1"/>
</dbReference>
<dbReference type="EMBL" id="JAFIRA010000010">
    <property type="protein sequence ID" value="MCJ2542422.1"/>
    <property type="molecule type" value="Genomic_DNA"/>
</dbReference>
<dbReference type="SUPFAM" id="SSF55781">
    <property type="entry name" value="GAF domain-like"/>
    <property type="match status" value="1"/>
</dbReference>
<evidence type="ECO:0000256" key="5">
    <source>
        <dbReference type="ARBA" id="ARBA00022777"/>
    </source>
</evidence>
<dbReference type="CDD" id="cd00082">
    <property type="entry name" value="HisKA"/>
    <property type="match status" value="1"/>
</dbReference>
<dbReference type="SMART" id="SM00388">
    <property type="entry name" value="HisKA"/>
    <property type="match status" value="1"/>
</dbReference>
<keyword evidence="5" id="KW-0418">Kinase</keyword>
<dbReference type="SMART" id="SM00086">
    <property type="entry name" value="PAC"/>
    <property type="match status" value="4"/>
</dbReference>
<dbReference type="InterPro" id="IPR036890">
    <property type="entry name" value="HATPase_C_sf"/>
</dbReference>
<evidence type="ECO:0000256" key="4">
    <source>
        <dbReference type="ARBA" id="ARBA00022679"/>
    </source>
</evidence>
<dbReference type="PROSITE" id="PS50113">
    <property type="entry name" value="PAC"/>
    <property type="match status" value="3"/>
</dbReference>
<keyword evidence="6" id="KW-0902">Two-component regulatory system</keyword>
<evidence type="ECO:0000313" key="10">
    <source>
        <dbReference type="EMBL" id="MCJ2542422.1"/>
    </source>
</evidence>
<feature type="domain" description="PAC" evidence="9">
    <location>
        <begin position="79"/>
        <end position="131"/>
    </location>
</feature>
<feature type="domain" description="PAC" evidence="9">
    <location>
        <begin position="332"/>
        <end position="384"/>
    </location>
</feature>
<comment type="catalytic activity">
    <reaction evidence="1">
        <text>ATP + protein L-histidine = ADP + protein N-phospho-L-histidine.</text>
        <dbReference type="EC" id="2.7.13.3"/>
    </reaction>
</comment>
<dbReference type="Pfam" id="PF08447">
    <property type="entry name" value="PAS_3"/>
    <property type="match status" value="2"/>
</dbReference>
<dbReference type="CDD" id="cd00130">
    <property type="entry name" value="PAS"/>
    <property type="match status" value="4"/>
</dbReference>
<evidence type="ECO:0000256" key="6">
    <source>
        <dbReference type="ARBA" id="ARBA00023012"/>
    </source>
</evidence>
<feature type="domain" description="PAC" evidence="9">
    <location>
        <begin position="462"/>
        <end position="514"/>
    </location>
</feature>
<dbReference type="Pfam" id="PF01590">
    <property type="entry name" value="GAF"/>
    <property type="match status" value="1"/>
</dbReference>
<keyword evidence="4" id="KW-0808">Transferase</keyword>
<organism evidence="10 11">
    <name type="scientific">Thermostichus vulcanus str. 'Rupite'</name>
    <dbReference type="NCBI Taxonomy" id="2813851"/>
    <lineage>
        <taxon>Bacteria</taxon>
        <taxon>Bacillati</taxon>
        <taxon>Cyanobacteriota</taxon>
        <taxon>Cyanophyceae</taxon>
        <taxon>Thermostichales</taxon>
        <taxon>Thermostichaceae</taxon>
        <taxon>Thermostichus</taxon>
    </lineage>
</organism>
<dbReference type="InterPro" id="IPR005467">
    <property type="entry name" value="His_kinase_dom"/>
</dbReference>
<dbReference type="SUPFAM" id="SSF55785">
    <property type="entry name" value="PYP-like sensor domain (PAS domain)"/>
    <property type="match status" value="5"/>
</dbReference>
<dbReference type="Pfam" id="PF02518">
    <property type="entry name" value="HATPase_c"/>
    <property type="match status" value="1"/>
</dbReference>
<dbReference type="SMART" id="SM00387">
    <property type="entry name" value="HATPase_c"/>
    <property type="match status" value="1"/>
</dbReference>
<dbReference type="CDD" id="cd00075">
    <property type="entry name" value="HATPase"/>
    <property type="match status" value="1"/>
</dbReference>
<sequence>MLTGFDALLENAPIGIFRLDLEGRCLFANSKLAEIYGYRSTAQLIRHLTDFGHRFYLQASTRSQTLQELLQANPQPSPSPHEFQIRNRQGQTLWVREQIYVVRSKAGDPLCFEGYVEDITAQKETEQALADSQARYQSLIWAIPEVLVILSQDGEYLELTYPPENAHLTSIPLQDFQGQSVRDLFTQDVADLLQRLIARCLATGSRQTLEYPVTTLNGEPRHREIRMVPYGSDRVLGLIRDITDRKQIELALLESQQRFWGIVESCNLGISLISLEAEAKPHGMNPALSEITGYSAEELRTLPLEAYIPDPADVETLKIFWQELVNGQRSHYELEHRCIRKDNQVIWVKSQVYVVKDENKQPLFAVSFLDDISDRKHIKSDLEKTKNQLEGIFNFCGQGIALMNFDPNPQYLSLNPAMAEITGYNEEDWLNLKIQDYTPHAEDQERGQILWEELISGYINNYEYEKIIRRKDGKEIWVHLQLFAVRSQQGDPLFILSFLEDISERKKAEIQLRSSLEDLARSEARYRALYEAIPDMLLQVDRQGLILSYKPPRGFSTVYESDCYLNRYVRDLFPEHWTVYFSSLLEQAFQTGQVQVVEYPLPQLSQGKIPEYREARLLSFGPDDAIVLVRDITLRKRLEAMQQAREAELQALVQKRTQDLERSLEFESILRRLTHQMRETLDESTILQTVVQELGTFLRVIFCDIGLYDKRRTYSQISYEYTTLETPGIGDRIWMQDFPFIYEQLWRGWSFQLCDLDRTRDPEISPPYLTKLACPIADDQGILGDLWLARPISESFSEWEIHLVQQMAAQCAIAIRQARLYLSSQAQVTELKKLNQLKDNFLATVSHELCTPLTNISLSIRMLKLSARTAPLDPKQVHYIEVLEQECEREISLINDFLELQKLDNHAPRLRQERLYLPTYLDPLIQEFRQHMQNRQQDFQVHWDPRLPFLQTDPRLLERVVRELLTNASKFTPAGGQIFLEALALDSDGSDELELRFTNTGVEIPIEQQESIFERFYRISQPDPWKHGGTGLGLALAREIANHLGGALRVESATHQTTFILSLPITGSC</sequence>
<keyword evidence="3" id="KW-0597">Phosphoprotein</keyword>
<dbReference type="Pfam" id="PF08448">
    <property type="entry name" value="PAS_4"/>
    <property type="match status" value="1"/>
</dbReference>
<protein>
    <recommendedName>
        <fullName evidence="2">histidine kinase</fullName>
        <ecNumber evidence="2">2.7.13.3</ecNumber>
    </recommendedName>
</protein>
<comment type="caution">
    <text evidence="10">The sequence shown here is derived from an EMBL/GenBank/DDBJ whole genome shotgun (WGS) entry which is preliminary data.</text>
</comment>
<dbReference type="Gene3D" id="3.30.450.20">
    <property type="entry name" value="PAS domain"/>
    <property type="match status" value="5"/>
</dbReference>
<dbReference type="Gene3D" id="3.30.450.40">
    <property type="match status" value="1"/>
</dbReference>
<dbReference type="Proteomes" id="UP000830835">
    <property type="component" value="Unassembled WGS sequence"/>
</dbReference>
<dbReference type="InterPro" id="IPR013656">
    <property type="entry name" value="PAS_4"/>
</dbReference>
<dbReference type="Pfam" id="PF13426">
    <property type="entry name" value="PAS_9"/>
    <property type="match status" value="1"/>
</dbReference>
<dbReference type="PANTHER" id="PTHR43304:SF1">
    <property type="entry name" value="PAC DOMAIN-CONTAINING PROTEIN"/>
    <property type="match status" value="1"/>
</dbReference>
<dbReference type="InterPro" id="IPR052162">
    <property type="entry name" value="Sensor_kinase/Photoreceptor"/>
</dbReference>
<evidence type="ECO:0000256" key="2">
    <source>
        <dbReference type="ARBA" id="ARBA00012438"/>
    </source>
</evidence>
<dbReference type="InterPro" id="IPR000014">
    <property type="entry name" value="PAS"/>
</dbReference>
<dbReference type="InterPro" id="IPR003018">
    <property type="entry name" value="GAF"/>
</dbReference>
<keyword evidence="11" id="KW-1185">Reference proteome</keyword>
<reference evidence="10" key="1">
    <citation type="submission" date="2021-02" db="EMBL/GenBank/DDBJ databases">
        <title>The CRISPR/cas machinery reduction and long-range gene transfer in the hot spring cyanobacterium Synechococcus.</title>
        <authorList>
            <person name="Dvorak P."/>
            <person name="Jahodarova E."/>
            <person name="Hasler P."/>
            <person name="Poulickova A."/>
        </authorList>
    </citation>
    <scope>NUCLEOTIDE SEQUENCE</scope>
    <source>
        <strain evidence="10">Rupite</strain>
    </source>
</reference>
<dbReference type="PANTHER" id="PTHR43304">
    <property type="entry name" value="PHYTOCHROME-LIKE PROTEIN CPH1"/>
    <property type="match status" value="1"/>
</dbReference>
<feature type="domain" description="Histidine kinase" evidence="7">
    <location>
        <begin position="844"/>
        <end position="1067"/>
    </location>
</feature>
<dbReference type="SMART" id="SM00065">
    <property type="entry name" value="GAF"/>
    <property type="match status" value="1"/>
</dbReference>
<dbReference type="PROSITE" id="PS50109">
    <property type="entry name" value="HIS_KIN"/>
    <property type="match status" value="1"/>
</dbReference>
<evidence type="ECO:0000313" key="11">
    <source>
        <dbReference type="Proteomes" id="UP000830835"/>
    </source>
</evidence>
<evidence type="ECO:0000256" key="3">
    <source>
        <dbReference type="ARBA" id="ARBA00022553"/>
    </source>
</evidence>
<gene>
    <name evidence="10" type="ORF">JX360_05795</name>
</gene>
<evidence type="ECO:0000256" key="1">
    <source>
        <dbReference type="ARBA" id="ARBA00000085"/>
    </source>
</evidence>
<dbReference type="InterPro" id="IPR013655">
    <property type="entry name" value="PAS_fold_3"/>
</dbReference>
<dbReference type="InterPro" id="IPR003661">
    <property type="entry name" value="HisK_dim/P_dom"/>
</dbReference>
<dbReference type="SUPFAM" id="SSF55874">
    <property type="entry name" value="ATPase domain of HSP90 chaperone/DNA topoisomerase II/histidine kinase"/>
    <property type="match status" value="1"/>
</dbReference>
<dbReference type="InterPro" id="IPR000700">
    <property type="entry name" value="PAS-assoc_C"/>
</dbReference>
<evidence type="ECO:0000259" key="9">
    <source>
        <dbReference type="PROSITE" id="PS50113"/>
    </source>
</evidence>
<dbReference type="InterPro" id="IPR001610">
    <property type="entry name" value="PAC"/>
</dbReference>
<dbReference type="InterPro" id="IPR003594">
    <property type="entry name" value="HATPase_dom"/>
</dbReference>
<dbReference type="NCBIfam" id="TIGR00229">
    <property type="entry name" value="sensory_box"/>
    <property type="match status" value="3"/>
</dbReference>
<dbReference type="InterPro" id="IPR035965">
    <property type="entry name" value="PAS-like_dom_sf"/>
</dbReference>
<feature type="domain" description="PAS" evidence="8">
    <location>
        <begin position="1"/>
        <end position="38"/>
    </location>
</feature>
<dbReference type="PRINTS" id="PR00344">
    <property type="entry name" value="BCTRLSENSOR"/>
</dbReference>
<dbReference type="EC" id="2.7.13.3" evidence="2"/>
<accession>A0ABT0C9F1</accession>
<proteinExistence type="predicted"/>
<dbReference type="SMART" id="SM00091">
    <property type="entry name" value="PAS"/>
    <property type="match status" value="5"/>
</dbReference>
<name>A0ABT0C9F1_THEVL</name>
<dbReference type="InterPro" id="IPR036097">
    <property type="entry name" value="HisK_dim/P_sf"/>
</dbReference>
<evidence type="ECO:0000259" key="8">
    <source>
        <dbReference type="PROSITE" id="PS50112"/>
    </source>
</evidence>
<dbReference type="Gene3D" id="1.10.287.130">
    <property type="match status" value="1"/>
</dbReference>
<dbReference type="InterPro" id="IPR004358">
    <property type="entry name" value="Sig_transdc_His_kin-like_C"/>
</dbReference>
<dbReference type="Pfam" id="PF00512">
    <property type="entry name" value="HisKA"/>
    <property type="match status" value="1"/>
</dbReference>